<reference evidence="2 3" key="1">
    <citation type="submission" date="2023-07" db="EMBL/GenBank/DDBJ databases">
        <title>Genomic Encyclopedia of Type Strains, Phase IV (KMG-IV): sequencing the most valuable type-strain genomes for metagenomic binning, comparative biology and taxonomic classification.</title>
        <authorList>
            <person name="Goeker M."/>
        </authorList>
    </citation>
    <scope>NUCLEOTIDE SEQUENCE [LARGE SCALE GENOMIC DNA]</scope>
    <source>
        <strain evidence="2 3">DSM 19013</strain>
    </source>
</reference>
<evidence type="ECO:0000313" key="2">
    <source>
        <dbReference type="EMBL" id="MDQ0447000.1"/>
    </source>
</evidence>
<keyword evidence="1" id="KW-0732">Signal</keyword>
<dbReference type="RefSeq" id="WP_238206697.1">
    <property type="nucleotide sequence ID" value="NZ_BPQE01000028.1"/>
</dbReference>
<keyword evidence="3" id="KW-1185">Reference proteome</keyword>
<gene>
    <name evidence="2" type="ORF">QO012_001491</name>
</gene>
<dbReference type="Proteomes" id="UP001231124">
    <property type="component" value="Unassembled WGS sequence"/>
</dbReference>
<evidence type="ECO:0000256" key="1">
    <source>
        <dbReference type="SAM" id="SignalP"/>
    </source>
</evidence>
<accession>A0ABU0HXE1</accession>
<comment type="caution">
    <text evidence="2">The sequence shown here is derived from an EMBL/GenBank/DDBJ whole genome shotgun (WGS) entry which is preliminary data.</text>
</comment>
<protein>
    <submittedName>
        <fullName evidence="2">Uncharacterized protein YcfJ</fullName>
    </submittedName>
</protein>
<sequence length="78" mass="7616">MKRMILGTAFALAALSVSGAAEAKGCIKGAIVGGIAGHYAGHGIAGAAAGCAIGRARANAKDRAAAQQQQGVRPVMAR</sequence>
<dbReference type="EMBL" id="JAUSVP010000003">
    <property type="protein sequence ID" value="MDQ0447000.1"/>
    <property type="molecule type" value="Genomic_DNA"/>
</dbReference>
<proteinExistence type="predicted"/>
<organism evidence="2 3">
    <name type="scientific">Methylobacterium aerolatum</name>
    <dbReference type="NCBI Taxonomy" id="418708"/>
    <lineage>
        <taxon>Bacteria</taxon>
        <taxon>Pseudomonadati</taxon>
        <taxon>Pseudomonadota</taxon>
        <taxon>Alphaproteobacteria</taxon>
        <taxon>Hyphomicrobiales</taxon>
        <taxon>Methylobacteriaceae</taxon>
        <taxon>Methylobacterium</taxon>
    </lineage>
</organism>
<feature type="signal peptide" evidence="1">
    <location>
        <begin position="1"/>
        <end position="23"/>
    </location>
</feature>
<evidence type="ECO:0000313" key="3">
    <source>
        <dbReference type="Proteomes" id="UP001231124"/>
    </source>
</evidence>
<name>A0ABU0HXE1_9HYPH</name>
<feature type="chain" id="PRO_5046352705" evidence="1">
    <location>
        <begin position="24"/>
        <end position="78"/>
    </location>
</feature>